<dbReference type="AlphaFoldDB" id="A0A291T9R9"/>
<gene>
    <name evidence="1" type="ORF">CRH10_05755</name>
</gene>
<organism evidence="1 2">
    <name type="scientific">Faecalibacterium prausnitzii</name>
    <dbReference type="NCBI Taxonomy" id="853"/>
    <lineage>
        <taxon>Bacteria</taxon>
        <taxon>Bacillati</taxon>
        <taxon>Bacillota</taxon>
        <taxon>Clostridia</taxon>
        <taxon>Eubacteriales</taxon>
        <taxon>Oscillospiraceae</taxon>
        <taxon>Faecalibacterium</taxon>
    </lineage>
</organism>
<proteinExistence type="predicted"/>
<evidence type="ECO:0000313" key="2">
    <source>
        <dbReference type="Proteomes" id="UP000223709"/>
    </source>
</evidence>
<evidence type="ECO:0000313" key="1">
    <source>
        <dbReference type="EMBL" id="ATL89830.1"/>
    </source>
</evidence>
<dbReference type="Proteomes" id="UP000223709">
    <property type="component" value="Chromosome"/>
</dbReference>
<protein>
    <submittedName>
        <fullName evidence="1">Uncharacterized protein</fullName>
    </submittedName>
</protein>
<name>A0A291T9R9_9FIRM</name>
<dbReference type="EMBL" id="CP023819">
    <property type="protein sequence ID" value="ATL89830.1"/>
    <property type="molecule type" value="Genomic_DNA"/>
</dbReference>
<dbReference type="RefSeq" id="WP_098923407.1">
    <property type="nucleotide sequence ID" value="NZ_CP023819.1"/>
</dbReference>
<sequence>MLDVYFGNMDGVEVHAETPEEEQEAAFILNSALSGKTTFLGGCLCPSEADSTVSKGFRLMLSEGTDLYVTPALDVDGTPALEICCTTANEEQQEADEPAYTMELGIEPAKEHYTLRDYIAVMYQFIWNLTDNELMLMGHNKKEGKNRLGLGIEMIDMLADYSEEAAEEEFWDFMDTNFPGVKLPLEAEHRKPSRWNLLWSKR</sequence>
<reference evidence="1 2" key="1">
    <citation type="submission" date="2017-10" db="EMBL/GenBank/DDBJ databases">
        <title>Complete Genome Sequence of Faecalibacterium prausnitzii isolated from the gut of healthy adult Indian.</title>
        <authorList>
            <person name="Bag S."/>
            <person name="Ghosh T.S."/>
            <person name="Das B."/>
        </authorList>
    </citation>
    <scope>NUCLEOTIDE SEQUENCE [LARGE SCALE GENOMIC DNA]</scope>
    <source>
        <strain evidence="1 2">Indica</strain>
    </source>
</reference>
<accession>A0A291T9R9</accession>